<gene>
    <name evidence="2" type="primary">hemS_1</name>
    <name evidence="2" type="ORF">ERS008555_00695</name>
</gene>
<protein>
    <submittedName>
        <fullName evidence="2">Hemin transport protein</fullName>
    </submittedName>
</protein>
<dbReference type="CDD" id="cd16830">
    <property type="entry name" value="HemS-like_N"/>
    <property type="match status" value="1"/>
</dbReference>
<dbReference type="Gene3D" id="3.40.1570.10">
    <property type="entry name" value="HemS/ChuS/ChuX like domains"/>
    <property type="match status" value="2"/>
</dbReference>
<dbReference type="InterPro" id="IPR007845">
    <property type="entry name" value="HemS/ChuX_dom"/>
</dbReference>
<reference evidence="2 3" key="1">
    <citation type="submission" date="2015-03" db="EMBL/GenBank/DDBJ databases">
        <authorList>
            <person name="Murphy D."/>
        </authorList>
    </citation>
    <scope>NUCLEOTIDE SEQUENCE [LARGE SCALE GENOMIC DNA]</scope>
    <source>
        <strain evidence="2 3">68/02</strain>
    </source>
</reference>
<dbReference type="AlphaFoldDB" id="A0A0U1HPK7"/>
<feature type="domain" description="Haemin-degrading HemS/ChuX" evidence="1">
    <location>
        <begin position="29"/>
        <end position="156"/>
    </location>
</feature>
<dbReference type="CDD" id="cd16831">
    <property type="entry name" value="HemS-like_C"/>
    <property type="match status" value="1"/>
</dbReference>
<name>A0A0U1HPK7_YERRO</name>
<evidence type="ECO:0000259" key="1">
    <source>
        <dbReference type="Pfam" id="PF05171"/>
    </source>
</evidence>
<evidence type="ECO:0000313" key="3">
    <source>
        <dbReference type="Proteomes" id="UP000042054"/>
    </source>
</evidence>
<dbReference type="RefSeq" id="WP_050534589.1">
    <property type="nucleotide sequence ID" value="NZ_CTKE01000003.1"/>
</dbReference>
<dbReference type="GO" id="GO:0006826">
    <property type="term" value="P:iron ion transport"/>
    <property type="evidence" value="ECO:0007669"/>
    <property type="project" value="InterPro"/>
</dbReference>
<accession>A0A0U1HPK7</accession>
<proteinExistence type="predicted"/>
<dbReference type="SUPFAM" id="SSF144064">
    <property type="entry name" value="Heme iron utilization protein-like"/>
    <property type="match status" value="1"/>
</dbReference>
<organism evidence="2 3">
    <name type="scientific">Yersinia rohdei</name>
    <dbReference type="NCBI Taxonomy" id="29485"/>
    <lineage>
        <taxon>Bacteria</taxon>
        <taxon>Pseudomonadati</taxon>
        <taxon>Pseudomonadota</taxon>
        <taxon>Gammaproteobacteria</taxon>
        <taxon>Enterobacterales</taxon>
        <taxon>Yersiniaceae</taxon>
        <taxon>Yersinia</taxon>
    </lineage>
</organism>
<dbReference type="STRING" id="29485.CH64_727"/>
<dbReference type="Pfam" id="PF05171">
    <property type="entry name" value="HemS"/>
    <property type="match status" value="2"/>
</dbReference>
<dbReference type="OrthoDB" id="316630at2"/>
<dbReference type="EMBL" id="CTKE01000003">
    <property type="protein sequence ID" value="CQI88358.1"/>
    <property type="molecule type" value="Genomic_DNA"/>
</dbReference>
<sequence>MEMPLYQRYLAIKHANPELSARDLAKLLNISEAELTHARVGKEAERLDITASALLTELAAVGVTRSITANNSARHELLGEYQNLRLHGHLGLLLNPRALDLRLFFRHWDAIFSLRETTPQGEQLSIQCFDFQGNAIHQIYCTADTNPHAWQALLAKHRAQENPPLALQPPVEEPTPKPPGDSAAIDAEWRNMNDIHQFFMLLKRNNITRQQAFRAVGDDLAYRVDNQALRHILDAAHSCQNEIMLFVGNSGCMQIFTGVVGQLTPSQDKNPPYAQWITLQEQQFSLYLTTSAIAESWVTRKPTKEGLVSSLEILDKQGKHILQVFGQRSEGQAEQHEWHQQLSKLTAIGSPDE</sequence>
<evidence type="ECO:0000313" key="2">
    <source>
        <dbReference type="EMBL" id="CQI88358.1"/>
    </source>
</evidence>
<feature type="domain" description="Haemin-degrading HemS/ChuX" evidence="1">
    <location>
        <begin position="206"/>
        <end position="345"/>
    </location>
</feature>
<dbReference type="InterPro" id="IPR053733">
    <property type="entry name" value="Heme_Transport_Util_sf"/>
</dbReference>
<dbReference type="Proteomes" id="UP000042054">
    <property type="component" value="Unassembled WGS sequence"/>
</dbReference>